<keyword evidence="3" id="KW-1185">Reference proteome</keyword>
<reference evidence="2" key="3">
    <citation type="submission" date="2022-06" db="UniProtKB">
        <authorList>
            <consortium name="EnsemblPlants"/>
        </authorList>
    </citation>
    <scope>IDENTIFICATION</scope>
</reference>
<dbReference type="Proteomes" id="UP000015106">
    <property type="component" value="Chromosome 6"/>
</dbReference>
<dbReference type="Gramene" id="TuG1812G0600003503.01.T01">
    <property type="protein sequence ID" value="TuG1812G0600003503.01.T01.cds317765"/>
    <property type="gene ID" value="TuG1812G0600003503.01"/>
</dbReference>
<reference evidence="2" key="2">
    <citation type="submission" date="2018-03" db="EMBL/GenBank/DDBJ databases">
        <title>The Triticum urartu genome reveals the dynamic nature of wheat genome evolution.</title>
        <authorList>
            <person name="Ling H."/>
            <person name="Ma B."/>
            <person name="Shi X."/>
            <person name="Liu H."/>
            <person name="Dong L."/>
            <person name="Sun H."/>
            <person name="Cao Y."/>
            <person name="Gao Q."/>
            <person name="Zheng S."/>
            <person name="Li Y."/>
            <person name="Yu Y."/>
            <person name="Du H."/>
            <person name="Qi M."/>
            <person name="Li Y."/>
            <person name="Yu H."/>
            <person name="Cui Y."/>
            <person name="Wang N."/>
            <person name="Chen C."/>
            <person name="Wu H."/>
            <person name="Zhao Y."/>
            <person name="Zhang J."/>
            <person name="Li Y."/>
            <person name="Zhou W."/>
            <person name="Zhang B."/>
            <person name="Hu W."/>
            <person name="Eijk M."/>
            <person name="Tang J."/>
            <person name="Witsenboer H."/>
            <person name="Zhao S."/>
            <person name="Li Z."/>
            <person name="Zhang A."/>
            <person name="Wang D."/>
            <person name="Liang C."/>
        </authorList>
    </citation>
    <scope>NUCLEOTIDE SEQUENCE [LARGE SCALE GENOMIC DNA]</scope>
    <source>
        <strain evidence="2">cv. G1812</strain>
    </source>
</reference>
<feature type="compositionally biased region" description="Low complexity" evidence="1">
    <location>
        <begin position="39"/>
        <end position="58"/>
    </location>
</feature>
<sequence>MVAPMVIAAAGLGMLAAWRRRTGRRATGCRRRPGGTHGPVAPRAAAPAGRSASAAVGPTATSAAGRAPAPDASGPQLRRLWHRPPAPGATHRPAEEAADRARAPRRPQLMFIGLPEGIRSAVRQNVTHQCVCNMFITVDVHVPSRRTTSYAQNVFRAPLIHRNFVGL</sequence>
<evidence type="ECO:0000256" key="1">
    <source>
        <dbReference type="SAM" id="MobiDB-lite"/>
    </source>
</evidence>
<feature type="compositionally biased region" description="Basic residues" evidence="1">
    <location>
        <begin position="23"/>
        <end position="34"/>
    </location>
</feature>
<accession>A0A8R7UUY5</accession>
<reference evidence="3" key="1">
    <citation type="journal article" date="2013" name="Nature">
        <title>Draft genome of the wheat A-genome progenitor Triticum urartu.</title>
        <authorList>
            <person name="Ling H.Q."/>
            <person name="Zhao S."/>
            <person name="Liu D."/>
            <person name="Wang J."/>
            <person name="Sun H."/>
            <person name="Zhang C."/>
            <person name="Fan H."/>
            <person name="Li D."/>
            <person name="Dong L."/>
            <person name="Tao Y."/>
            <person name="Gao C."/>
            <person name="Wu H."/>
            <person name="Li Y."/>
            <person name="Cui Y."/>
            <person name="Guo X."/>
            <person name="Zheng S."/>
            <person name="Wang B."/>
            <person name="Yu K."/>
            <person name="Liang Q."/>
            <person name="Yang W."/>
            <person name="Lou X."/>
            <person name="Chen J."/>
            <person name="Feng M."/>
            <person name="Jian J."/>
            <person name="Zhang X."/>
            <person name="Luo G."/>
            <person name="Jiang Y."/>
            <person name="Liu J."/>
            <person name="Wang Z."/>
            <person name="Sha Y."/>
            <person name="Zhang B."/>
            <person name="Wu H."/>
            <person name="Tang D."/>
            <person name="Shen Q."/>
            <person name="Xue P."/>
            <person name="Zou S."/>
            <person name="Wang X."/>
            <person name="Liu X."/>
            <person name="Wang F."/>
            <person name="Yang Y."/>
            <person name="An X."/>
            <person name="Dong Z."/>
            <person name="Zhang K."/>
            <person name="Zhang X."/>
            <person name="Luo M.C."/>
            <person name="Dvorak J."/>
            <person name="Tong Y."/>
            <person name="Wang J."/>
            <person name="Yang H."/>
            <person name="Li Z."/>
            <person name="Wang D."/>
            <person name="Zhang A."/>
            <person name="Wang J."/>
        </authorList>
    </citation>
    <scope>NUCLEOTIDE SEQUENCE</scope>
    <source>
        <strain evidence="3">cv. G1812</strain>
    </source>
</reference>
<dbReference type="AlphaFoldDB" id="A0A8R7UUY5"/>
<name>A0A8R7UUY5_TRIUA</name>
<dbReference type="EnsemblPlants" id="TuG1812G0600003503.01.T01">
    <property type="protein sequence ID" value="TuG1812G0600003503.01.T01.cds317765"/>
    <property type="gene ID" value="TuG1812G0600003503.01"/>
</dbReference>
<feature type="compositionally biased region" description="Basic and acidic residues" evidence="1">
    <location>
        <begin position="92"/>
        <end position="102"/>
    </location>
</feature>
<proteinExistence type="predicted"/>
<feature type="region of interest" description="Disordered" evidence="1">
    <location>
        <begin position="23"/>
        <end position="102"/>
    </location>
</feature>
<protein>
    <submittedName>
        <fullName evidence="2">Uncharacterized protein</fullName>
    </submittedName>
</protein>
<evidence type="ECO:0000313" key="2">
    <source>
        <dbReference type="EnsemblPlants" id="TuG1812G0600003503.01.T01.cds317765"/>
    </source>
</evidence>
<evidence type="ECO:0000313" key="3">
    <source>
        <dbReference type="Proteomes" id="UP000015106"/>
    </source>
</evidence>
<organism evidence="2 3">
    <name type="scientific">Triticum urartu</name>
    <name type="common">Red wild einkorn</name>
    <name type="synonym">Crithodium urartu</name>
    <dbReference type="NCBI Taxonomy" id="4572"/>
    <lineage>
        <taxon>Eukaryota</taxon>
        <taxon>Viridiplantae</taxon>
        <taxon>Streptophyta</taxon>
        <taxon>Embryophyta</taxon>
        <taxon>Tracheophyta</taxon>
        <taxon>Spermatophyta</taxon>
        <taxon>Magnoliopsida</taxon>
        <taxon>Liliopsida</taxon>
        <taxon>Poales</taxon>
        <taxon>Poaceae</taxon>
        <taxon>BOP clade</taxon>
        <taxon>Pooideae</taxon>
        <taxon>Triticodae</taxon>
        <taxon>Triticeae</taxon>
        <taxon>Triticinae</taxon>
        <taxon>Triticum</taxon>
    </lineage>
</organism>